<dbReference type="GO" id="GO:0009639">
    <property type="term" value="P:response to red or far red light"/>
    <property type="evidence" value="ECO:0007669"/>
    <property type="project" value="InterPro"/>
</dbReference>
<organism evidence="3 4">
    <name type="scientific">Dendrobium nobile</name>
    <name type="common">Orchid</name>
    <dbReference type="NCBI Taxonomy" id="94219"/>
    <lineage>
        <taxon>Eukaryota</taxon>
        <taxon>Viridiplantae</taxon>
        <taxon>Streptophyta</taxon>
        <taxon>Embryophyta</taxon>
        <taxon>Tracheophyta</taxon>
        <taxon>Spermatophyta</taxon>
        <taxon>Magnoliopsida</taxon>
        <taxon>Liliopsida</taxon>
        <taxon>Asparagales</taxon>
        <taxon>Orchidaceae</taxon>
        <taxon>Epidendroideae</taxon>
        <taxon>Malaxideae</taxon>
        <taxon>Dendrobiinae</taxon>
        <taxon>Dendrobium</taxon>
    </lineage>
</organism>
<proteinExistence type="predicted"/>
<dbReference type="AlphaFoldDB" id="A0A8T3B0J6"/>
<dbReference type="Proteomes" id="UP000829196">
    <property type="component" value="Unassembled WGS sequence"/>
</dbReference>
<evidence type="ECO:0000313" key="4">
    <source>
        <dbReference type="Proteomes" id="UP000829196"/>
    </source>
</evidence>
<evidence type="ECO:0000313" key="3">
    <source>
        <dbReference type="EMBL" id="KAI0501861.1"/>
    </source>
</evidence>
<evidence type="ECO:0000259" key="1">
    <source>
        <dbReference type="Pfam" id="PF04859"/>
    </source>
</evidence>
<dbReference type="Pfam" id="PF04859">
    <property type="entry name" value="DUF641"/>
    <property type="match status" value="1"/>
</dbReference>
<keyword evidence="4" id="KW-1185">Reference proteome</keyword>
<dbReference type="Pfam" id="PF24994">
    <property type="entry name" value="GIL1_IRKI_C"/>
    <property type="match status" value="1"/>
</dbReference>
<dbReference type="InterPro" id="IPR006943">
    <property type="entry name" value="DUF641_pln"/>
</dbReference>
<name>A0A8T3B0J6_DENNO</name>
<comment type="caution">
    <text evidence="3">The sequence shown here is derived from an EMBL/GenBank/DDBJ whole genome shotgun (WGS) entry which is preliminary data.</text>
</comment>
<dbReference type="EMBL" id="JAGYWB010000012">
    <property type="protein sequence ID" value="KAI0501861.1"/>
    <property type="molecule type" value="Genomic_DNA"/>
</dbReference>
<feature type="domain" description="DUF641" evidence="1">
    <location>
        <begin position="79"/>
        <end position="191"/>
    </location>
</feature>
<dbReference type="InterPro" id="IPR056813">
    <property type="entry name" value="GIL1_IRKI_C"/>
</dbReference>
<gene>
    <name evidence="3" type="ORF">KFK09_016806</name>
</gene>
<dbReference type="InterPro" id="IPR040225">
    <property type="entry name" value="GIL1-like"/>
</dbReference>
<accession>A0A8T3B0J6</accession>
<dbReference type="OrthoDB" id="1915848at2759"/>
<feature type="domain" description="GIL1/IRKI C-terminal" evidence="2">
    <location>
        <begin position="379"/>
        <end position="432"/>
    </location>
</feature>
<dbReference type="PANTHER" id="PTHR31161">
    <property type="entry name" value="PROTEIN GRAVITROPIC IN THE LIGHT 1"/>
    <property type="match status" value="1"/>
</dbReference>
<dbReference type="GO" id="GO:0009959">
    <property type="term" value="P:negative gravitropism"/>
    <property type="evidence" value="ECO:0007669"/>
    <property type="project" value="InterPro"/>
</dbReference>
<sequence>MEESFHTSKNKSKIFHHFSKLRKPRSVGFSPSGENPKLIQHSQIESYEDEDVGYCDDSRDRKVHPHPFKYVQLAGSGHSEEAIVSKLFDSISALKSAYVQLQHAHIPYEFQKIRAADQLVESELLSISELKNSYIQKRRNRTEALTSLHMEIEEHRELERVQKCALMAKDSDILDLRSKIKSVIERNKELEALINKTQLPEVELFETNQEWTPQLFSKVFMLASKSIHDFTKLLINLMKASSWDLDLAANAICNSIVYTERSHKKFAFEAFLSHVMLGCTHDECFKPCHFEQNMHLVDPFDALMQEPDSEFGRFCRSKYLDAVPSKMEASFFDNLDQRSLVLSGGHPRTLFYKSFVRMARRVWALQVIAHSFIPKAETFYYKRGTKFSKQYMESVVSTSHLVMPTEELGFDVAFTVMPGFSIGSHINRCKVYLCRIGS</sequence>
<protein>
    <recommendedName>
        <fullName evidence="5">DUF641 domain-containing protein</fullName>
    </recommendedName>
</protein>
<evidence type="ECO:0000259" key="2">
    <source>
        <dbReference type="Pfam" id="PF24994"/>
    </source>
</evidence>
<evidence type="ECO:0008006" key="5">
    <source>
        <dbReference type="Google" id="ProtNLM"/>
    </source>
</evidence>
<reference evidence="3" key="1">
    <citation type="journal article" date="2022" name="Front. Genet.">
        <title>Chromosome-Scale Assembly of the Dendrobium nobile Genome Provides Insights Into the Molecular Mechanism of the Biosynthesis of the Medicinal Active Ingredient of Dendrobium.</title>
        <authorList>
            <person name="Xu Q."/>
            <person name="Niu S.-C."/>
            <person name="Li K.-L."/>
            <person name="Zheng P.-J."/>
            <person name="Zhang X.-J."/>
            <person name="Jia Y."/>
            <person name="Liu Y."/>
            <person name="Niu Y.-X."/>
            <person name="Yu L.-H."/>
            <person name="Chen D.-F."/>
            <person name="Zhang G.-Q."/>
        </authorList>
    </citation>
    <scope>NUCLEOTIDE SEQUENCE</scope>
    <source>
        <tissue evidence="3">Leaf</tissue>
    </source>
</reference>